<gene>
    <name evidence="2" type="ORF">ABC228_03680</name>
</gene>
<dbReference type="EMBL" id="JBDIML010000001">
    <property type="protein sequence ID" value="MEN2766275.1"/>
    <property type="molecule type" value="Genomic_DNA"/>
</dbReference>
<dbReference type="Pfam" id="PF25297">
    <property type="entry name" value="DUF7878"/>
    <property type="match status" value="1"/>
</dbReference>
<evidence type="ECO:0000259" key="1">
    <source>
        <dbReference type="Pfam" id="PF25297"/>
    </source>
</evidence>
<sequence>MNQNSNKISFEYEFIRNKENISNKLRKDVPSILSVDALFTIYINEERYFQAEIAILEFYKSLYKWKQEVSIDNISAFHYYTIEYDDYEDGALISVIPFSDKAIVKSIWAELDIYNSFDLHYVVKELEVLEKRLREDIEEYYEITLEKFMKHIPYSH</sequence>
<evidence type="ECO:0000313" key="2">
    <source>
        <dbReference type="EMBL" id="MEN2766275.1"/>
    </source>
</evidence>
<evidence type="ECO:0000313" key="3">
    <source>
        <dbReference type="Proteomes" id="UP001444625"/>
    </source>
</evidence>
<comment type="caution">
    <text evidence="2">The sequence shown here is derived from an EMBL/GenBank/DDBJ whole genome shotgun (WGS) entry which is preliminary data.</text>
</comment>
<keyword evidence="3" id="KW-1185">Reference proteome</keyword>
<reference evidence="2 3" key="1">
    <citation type="submission" date="2024-05" db="EMBL/GenBank/DDBJ databases">
        <authorList>
            <person name="Haq I."/>
            <person name="Ullah Z."/>
            <person name="Ahmad R."/>
            <person name="Li M."/>
            <person name="Tong Y."/>
        </authorList>
    </citation>
    <scope>NUCLEOTIDE SEQUENCE [LARGE SCALE GENOMIC DNA]</scope>
    <source>
        <strain evidence="2 3">16A2E</strain>
    </source>
</reference>
<dbReference type="InterPro" id="IPR057200">
    <property type="entry name" value="DUF7878"/>
</dbReference>
<feature type="domain" description="DUF7878" evidence="1">
    <location>
        <begin position="10"/>
        <end position="139"/>
    </location>
</feature>
<dbReference type="Proteomes" id="UP001444625">
    <property type="component" value="Unassembled WGS sequence"/>
</dbReference>
<proteinExistence type="predicted"/>
<name>A0ABU9XDD7_9BACI</name>
<dbReference type="RefSeq" id="WP_345823728.1">
    <property type="nucleotide sequence ID" value="NZ_JBDIML010000001.1"/>
</dbReference>
<protein>
    <recommendedName>
        <fullName evidence="1">DUF7878 domain-containing protein</fullName>
    </recommendedName>
</protein>
<accession>A0ABU9XDD7</accession>
<organism evidence="2 3">
    <name type="scientific">Ornithinibacillus xuwenensis</name>
    <dbReference type="NCBI Taxonomy" id="3144668"/>
    <lineage>
        <taxon>Bacteria</taxon>
        <taxon>Bacillati</taxon>
        <taxon>Bacillota</taxon>
        <taxon>Bacilli</taxon>
        <taxon>Bacillales</taxon>
        <taxon>Bacillaceae</taxon>
        <taxon>Ornithinibacillus</taxon>
    </lineage>
</organism>